<dbReference type="EMBL" id="VSSQ01000335">
    <property type="protein sequence ID" value="MPL91648.1"/>
    <property type="molecule type" value="Genomic_DNA"/>
</dbReference>
<sequence>MLGKAFDTPLATAYPNFRLVFVEKVSTCENLIEVFYSLLKDQLNIKKMTFVSGDNCASAEF</sequence>
<proteinExistence type="predicted"/>
<name>A0A644VJY4_9ZZZZ</name>
<comment type="caution">
    <text evidence="1">The sequence shown here is derived from an EMBL/GenBank/DDBJ whole genome shotgun (WGS) entry which is preliminary data.</text>
</comment>
<evidence type="ECO:0000313" key="1">
    <source>
        <dbReference type="EMBL" id="MPL91648.1"/>
    </source>
</evidence>
<protein>
    <submittedName>
        <fullName evidence="1">Uncharacterized protein</fullName>
    </submittedName>
</protein>
<organism evidence="1">
    <name type="scientific">bioreactor metagenome</name>
    <dbReference type="NCBI Taxonomy" id="1076179"/>
    <lineage>
        <taxon>unclassified sequences</taxon>
        <taxon>metagenomes</taxon>
        <taxon>ecological metagenomes</taxon>
    </lineage>
</organism>
<dbReference type="AlphaFoldDB" id="A0A644VJY4"/>
<reference evidence="1" key="1">
    <citation type="submission" date="2019-08" db="EMBL/GenBank/DDBJ databases">
        <authorList>
            <person name="Kucharzyk K."/>
            <person name="Murdoch R.W."/>
            <person name="Higgins S."/>
            <person name="Loffler F."/>
        </authorList>
    </citation>
    <scope>NUCLEOTIDE SEQUENCE</scope>
</reference>
<gene>
    <name evidence="1" type="ORF">SDC9_37724</name>
</gene>
<accession>A0A644VJY4</accession>